<evidence type="ECO:0000313" key="2">
    <source>
        <dbReference type="EMBL" id="WXB11331.1"/>
    </source>
</evidence>
<organism evidence="2 3">
    <name type="scientific">Pendulispora albinea</name>
    <dbReference type="NCBI Taxonomy" id="2741071"/>
    <lineage>
        <taxon>Bacteria</taxon>
        <taxon>Pseudomonadati</taxon>
        <taxon>Myxococcota</taxon>
        <taxon>Myxococcia</taxon>
        <taxon>Myxococcales</taxon>
        <taxon>Sorangiineae</taxon>
        <taxon>Pendulisporaceae</taxon>
        <taxon>Pendulispora</taxon>
    </lineage>
</organism>
<name>A0ABZ2LK82_9BACT</name>
<dbReference type="EMBL" id="CP089984">
    <property type="protein sequence ID" value="WXB11331.1"/>
    <property type="molecule type" value="Genomic_DNA"/>
</dbReference>
<protein>
    <submittedName>
        <fullName evidence="2">Polysaccharide deacetylase family protein</fullName>
    </submittedName>
</protein>
<dbReference type="Pfam" id="PF01522">
    <property type="entry name" value="Polysacc_deac_1"/>
    <property type="match status" value="1"/>
</dbReference>
<evidence type="ECO:0000259" key="1">
    <source>
        <dbReference type="PROSITE" id="PS51677"/>
    </source>
</evidence>
<accession>A0ABZ2LK82</accession>
<dbReference type="PANTHER" id="PTHR10587">
    <property type="entry name" value="GLYCOSYL TRANSFERASE-RELATED"/>
    <property type="match status" value="1"/>
</dbReference>
<dbReference type="Proteomes" id="UP001370348">
    <property type="component" value="Chromosome"/>
</dbReference>
<evidence type="ECO:0000313" key="3">
    <source>
        <dbReference type="Proteomes" id="UP001370348"/>
    </source>
</evidence>
<dbReference type="InterPro" id="IPR011330">
    <property type="entry name" value="Glyco_hydro/deAcase_b/a-brl"/>
</dbReference>
<feature type="domain" description="NodB homology" evidence="1">
    <location>
        <begin position="18"/>
        <end position="294"/>
    </location>
</feature>
<dbReference type="PROSITE" id="PS51677">
    <property type="entry name" value="NODB"/>
    <property type="match status" value="1"/>
</dbReference>
<gene>
    <name evidence="2" type="ORF">LZC94_26100</name>
</gene>
<dbReference type="Gene3D" id="3.20.20.370">
    <property type="entry name" value="Glycoside hydrolase/deacetylase"/>
    <property type="match status" value="1"/>
</dbReference>
<dbReference type="InterPro" id="IPR050248">
    <property type="entry name" value="Polysacc_deacetylase_ArnD"/>
</dbReference>
<dbReference type="RefSeq" id="WP_394820948.1">
    <property type="nucleotide sequence ID" value="NZ_CP089984.1"/>
</dbReference>
<reference evidence="2 3" key="1">
    <citation type="submission" date="2021-12" db="EMBL/GenBank/DDBJ databases">
        <title>Discovery of the Pendulisporaceae a myxobacterial family with distinct sporulation behavior and unique specialized metabolism.</title>
        <authorList>
            <person name="Garcia R."/>
            <person name="Popoff A."/>
            <person name="Bader C.D."/>
            <person name="Loehr J."/>
            <person name="Walesch S."/>
            <person name="Walt C."/>
            <person name="Boldt J."/>
            <person name="Bunk B."/>
            <person name="Haeckl F.J.F.P.J."/>
            <person name="Gunesch A.P."/>
            <person name="Birkelbach J."/>
            <person name="Nuebel U."/>
            <person name="Pietschmann T."/>
            <person name="Bach T."/>
            <person name="Mueller R."/>
        </authorList>
    </citation>
    <scope>NUCLEOTIDE SEQUENCE [LARGE SCALE GENOMIC DNA]</scope>
    <source>
        <strain evidence="2 3">MSr11954</strain>
    </source>
</reference>
<sequence length="304" mass="33395">MKLCAVSVDLDEIPNYFRIHGLGEPSPLARHAVYDRGIDRLLAMAASSGFPLTLFAIGADLERPESAAKLRQAREAGHEMGNHTLDHRYDLTHLERAEIAHQIAAGADAIERATGERPVGFRAPGYTITDQVFSVLRELEVRYDSSVFPCPPYYAAKAAALGWIRLRGRTSHSVLDTPRVLSAPTRPYRVGTPYWKMGDGVLELPIQVTRGLRLPVIGTSLTLAGPARARMLARMCIGAPLVNLELHGIDVLDANDGLDALLPFQPDVKVRRERKLESLHATFDTLRDAGYTFVTLREAAEALG</sequence>
<proteinExistence type="predicted"/>
<keyword evidence="3" id="KW-1185">Reference proteome</keyword>
<dbReference type="InterPro" id="IPR002509">
    <property type="entry name" value="NODB_dom"/>
</dbReference>
<dbReference type="SUPFAM" id="SSF88713">
    <property type="entry name" value="Glycoside hydrolase/deacetylase"/>
    <property type="match status" value="1"/>
</dbReference>